<dbReference type="AlphaFoldDB" id="A0A3A6TQY0"/>
<dbReference type="InterPro" id="IPR036188">
    <property type="entry name" value="FAD/NAD-bd_sf"/>
</dbReference>
<dbReference type="Gene3D" id="3.30.9.10">
    <property type="entry name" value="D-Amino Acid Oxidase, subunit A, domain 2"/>
    <property type="match status" value="1"/>
</dbReference>
<evidence type="ECO:0000256" key="1">
    <source>
        <dbReference type="ARBA" id="ARBA00023002"/>
    </source>
</evidence>
<dbReference type="InterPro" id="IPR006076">
    <property type="entry name" value="FAD-dep_OxRdtase"/>
</dbReference>
<proteinExistence type="predicted"/>
<accession>A0A3A6TQY0</accession>
<comment type="caution">
    <text evidence="3">The sequence shown here is derived from an EMBL/GenBank/DDBJ whole genome shotgun (WGS) entry which is preliminary data.</text>
</comment>
<dbReference type="Proteomes" id="UP000273022">
    <property type="component" value="Unassembled WGS sequence"/>
</dbReference>
<dbReference type="Pfam" id="PF01266">
    <property type="entry name" value="DAO"/>
    <property type="match status" value="1"/>
</dbReference>
<protein>
    <submittedName>
        <fullName evidence="3">FAD-binding oxidoreductase</fullName>
    </submittedName>
</protein>
<dbReference type="PANTHER" id="PTHR13847">
    <property type="entry name" value="SARCOSINE DEHYDROGENASE-RELATED"/>
    <property type="match status" value="1"/>
</dbReference>
<sequence>MYDPLIDASPNRLSLPNSYWASQISLGKLSPSLLGNHSADVAIIGGGYTGLLTAYYLATEHQIDCHVLEANQVGFGASARNAGFVLKGSGRLGYAQMAKKWDLDTAKGIYHEFSDAVARVDDLIVSNQIDCDKQEYGYLKVAHNAKAMQHLQNAADFIKNNFGGSDNSVEFINRDKFCKQYMDHHQAYGALRLSDGFGVQPLKLLLGYKDLVTKSSVTVSEQSCVQEWVEESGKHRLITDNGELTAQKVICAGNAYTPKYFNQRIDNKYLPILSNIIVTEPLSEQQRLEAGIHTHQVTMDTRILKYYYRLLPDNRLLFGGRGAVWGKGANNPIYSQRLKQALDRCFPSLAKVKVEYNWTGWIAAAFDDMPHVYEKKGVGYSLGYCGAGLSFSAQAAYQLAQSIAGETVPELPLYKSPLPPMPFSKMKRWGQWAYYHYGYLKDRFS</sequence>
<dbReference type="Gene3D" id="3.50.50.60">
    <property type="entry name" value="FAD/NAD(P)-binding domain"/>
    <property type="match status" value="1"/>
</dbReference>
<feature type="domain" description="FAD dependent oxidoreductase" evidence="2">
    <location>
        <begin position="40"/>
        <end position="401"/>
    </location>
</feature>
<dbReference type="EMBL" id="QYYH01000056">
    <property type="protein sequence ID" value="RJY15017.1"/>
    <property type="molecule type" value="Genomic_DNA"/>
</dbReference>
<reference evidence="3 4" key="1">
    <citation type="submission" date="2018-09" db="EMBL/GenBank/DDBJ databases">
        <title>Phylogeny of the Shewanellaceae, and recommendation for two new genera, Pseudoshewanella and Parashewanella.</title>
        <authorList>
            <person name="Wang G."/>
        </authorList>
    </citation>
    <scope>NUCLEOTIDE SEQUENCE [LARGE SCALE GENOMIC DNA]</scope>
    <source>
        <strain evidence="3 4">KCTC 22492</strain>
    </source>
</reference>
<evidence type="ECO:0000313" key="3">
    <source>
        <dbReference type="EMBL" id="RJY15017.1"/>
    </source>
</evidence>
<dbReference type="GO" id="GO:0016491">
    <property type="term" value="F:oxidoreductase activity"/>
    <property type="evidence" value="ECO:0007669"/>
    <property type="project" value="UniProtKB-KW"/>
</dbReference>
<keyword evidence="1" id="KW-0560">Oxidoreductase</keyword>
<evidence type="ECO:0000259" key="2">
    <source>
        <dbReference type="Pfam" id="PF01266"/>
    </source>
</evidence>
<evidence type="ECO:0000313" key="4">
    <source>
        <dbReference type="Proteomes" id="UP000273022"/>
    </source>
</evidence>
<dbReference type="OrthoDB" id="311718at2"/>
<organism evidence="3 4">
    <name type="scientific">Parashewanella spongiae</name>
    <dbReference type="NCBI Taxonomy" id="342950"/>
    <lineage>
        <taxon>Bacteria</taxon>
        <taxon>Pseudomonadati</taxon>
        <taxon>Pseudomonadota</taxon>
        <taxon>Gammaproteobacteria</taxon>
        <taxon>Alteromonadales</taxon>
        <taxon>Shewanellaceae</taxon>
        <taxon>Parashewanella</taxon>
    </lineage>
</organism>
<keyword evidence="4" id="KW-1185">Reference proteome</keyword>
<dbReference type="PANTHER" id="PTHR13847:SF281">
    <property type="entry name" value="FAD DEPENDENT OXIDOREDUCTASE DOMAIN-CONTAINING PROTEIN"/>
    <property type="match status" value="1"/>
</dbReference>
<gene>
    <name evidence="3" type="ORF">D5R81_10220</name>
</gene>
<dbReference type="GO" id="GO:0005737">
    <property type="term" value="C:cytoplasm"/>
    <property type="evidence" value="ECO:0007669"/>
    <property type="project" value="TreeGrafter"/>
</dbReference>
<name>A0A3A6TQY0_9GAMM</name>
<dbReference type="RefSeq" id="WP_121853543.1">
    <property type="nucleotide sequence ID" value="NZ_CP037952.1"/>
</dbReference>
<dbReference type="SUPFAM" id="SSF51905">
    <property type="entry name" value="FAD/NAD(P)-binding domain"/>
    <property type="match status" value="1"/>
</dbReference>